<protein>
    <submittedName>
        <fullName evidence="2">Uncharacterized protein</fullName>
    </submittedName>
</protein>
<gene>
    <name evidence="2" type="ORF">QEG99_01660</name>
</gene>
<name>A0ABY8LXV6_9BACT</name>
<accession>A0ABY8LXV6</accession>
<keyword evidence="1" id="KW-0472">Membrane</keyword>
<evidence type="ECO:0000313" key="2">
    <source>
        <dbReference type="EMBL" id="WGI36972.1"/>
    </source>
</evidence>
<reference evidence="2" key="1">
    <citation type="submission" date="2023-04" db="EMBL/GenBank/DDBJ databases">
        <title>Completed genome of Mycoplasma lagogenitalium type strain 12MS.</title>
        <authorList>
            <person name="Spergser J."/>
        </authorList>
    </citation>
    <scope>NUCLEOTIDE SEQUENCE</scope>
    <source>
        <strain evidence="2">12MS</strain>
    </source>
</reference>
<evidence type="ECO:0000313" key="3">
    <source>
        <dbReference type="Proteomes" id="UP001179842"/>
    </source>
</evidence>
<dbReference type="EMBL" id="CP122979">
    <property type="protein sequence ID" value="WGI36972.1"/>
    <property type="molecule type" value="Genomic_DNA"/>
</dbReference>
<sequence length="98" mass="11738">MNKTESELKEILNYKYKFEIEYLNKLTYEQLQELYDQKEKEEIALAKNPNKFWYIKSLPVPKEVKTKTSSKAGIWVFVAFCLVLLSVFIIFMVLAFWN</sequence>
<proteinExistence type="predicted"/>
<keyword evidence="1" id="KW-0812">Transmembrane</keyword>
<dbReference type="RefSeq" id="WP_280102275.1">
    <property type="nucleotide sequence ID" value="NZ_CP122979.1"/>
</dbReference>
<keyword evidence="1" id="KW-1133">Transmembrane helix</keyword>
<dbReference type="Proteomes" id="UP001179842">
    <property type="component" value="Chromosome"/>
</dbReference>
<feature type="transmembrane region" description="Helical" evidence="1">
    <location>
        <begin position="72"/>
        <end position="97"/>
    </location>
</feature>
<evidence type="ECO:0000256" key="1">
    <source>
        <dbReference type="SAM" id="Phobius"/>
    </source>
</evidence>
<keyword evidence="3" id="KW-1185">Reference proteome</keyword>
<organism evidence="2 3">
    <name type="scientific">Mesomycoplasma lagogenitalium</name>
    <dbReference type="NCBI Taxonomy" id="171286"/>
    <lineage>
        <taxon>Bacteria</taxon>
        <taxon>Bacillati</taxon>
        <taxon>Mycoplasmatota</taxon>
        <taxon>Mycoplasmoidales</taxon>
        <taxon>Metamycoplasmataceae</taxon>
        <taxon>Mesomycoplasma</taxon>
    </lineage>
</organism>